<comment type="similarity">
    <text evidence="3">Belongs to the RETICULATA family.</text>
</comment>
<evidence type="ECO:0000256" key="10">
    <source>
        <dbReference type="SAM" id="MobiDB-lite"/>
    </source>
</evidence>
<evidence type="ECO:0000256" key="6">
    <source>
        <dbReference type="ARBA" id="ARBA00022692"/>
    </source>
</evidence>
<dbReference type="EMBL" id="SDOX01000011">
    <property type="protein sequence ID" value="TFJ85743.1"/>
    <property type="molecule type" value="Genomic_DNA"/>
</dbReference>
<evidence type="ECO:0000256" key="2">
    <source>
        <dbReference type="ARBA" id="ARBA00004229"/>
    </source>
</evidence>
<proteinExistence type="inferred from homology"/>
<evidence type="ECO:0000256" key="1">
    <source>
        <dbReference type="ARBA" id="ARBA00004141"/>
    </source>
</evidence>
<keyword evidence="6 11" id="KW-0812">Transmembrane</keyword>
<evidence type="ECO:0000256" key="8">
    <source>
        <dbReference type="ARBA" id="ARBA00022989"/>
    </source>
</evidence>
<feature type="signal peptide" evidence="12">
    <location>
        <begin position="1"/>
        <end position="20"/>
    </location>
</feature>
<keyword evidence="9 11" id="KW-0472">Membrane</keyword>
<dbReference type="GO" id="GO:0016020">
    <property type="term" value="C:membrane"/>
    <property type="evidence" value="ECO:0007669"/>
    <property type="project" value="UniProtKB-SubCell"/>
</dbReference>
<comment type="subcellular location">
    <subcellularLocation>
        <location evidence="1">Membrane</location>
        <topology evidence="1">Multi-pass membrane protein</topology>
    </subcellularLocation>
    <subcellularLocation>
        <location evidence="2">Plastid</location>
        <location evidence="2">Chloroplast</location>
    </subcellularLocation>
</comment>
<sequence length="416" mass="44082">MVKRLIALGLACGGLGAVRAFAPLSSCLARSPESSLKDEVWRGRRKPFSLLFSIASCRNERPIGWKSPAPGGGLHWRSGGAGNGGVRDGGNGGGGGASGWSKEGNGDDGDGEGSVTLPQDVSELLAKAGRKFTELPTSTQKALMAGSMTSALLKRYLEVERRGGMVAQLLGISIFRDRLLMDVYLMDKIGIEMAVGAVAQSLAEWDRRREKLFNELDFAFADLLTCLVSNFAAVLIAAPSAAGAAASNAARNIPANMFQMVPPGTRPYALSDRLVCPFLKMPTLFVVGLAASLLGFGTTSILTLLRKQLHSKPAQPSPIAPLIASATGAAEETAQEDVVQKIPVLKTSLAVGVFLAVSTNVRYQLVSGVFEERGIARYLAHNKLADHLASFGVRACNTFVGSGQMIDYLKFLKLQE</sequence>
<evidence type="ECO:0000256" key="4">
    <source>
        <dbReference type="ARBA" id="ARBA00022528"/>
    </source>
</evidence>
<evidence type="ECO:0000256" key="7">
    <source>
        <dbReference type="ARBA" id="ARBA00022946"/>
    </source>
</evidence>
<gene>
    <name evidence="13" type="ORF">NSK_003247</name>
</gene>
<accession>A0A4D9D6U6</accession>
<keyword evidence="8 11" id="KW-1133">Transmembrane helix</keyword>
<feature type="region of interest" description="Disordered" evidence="10">
    <location>
        <begin position="66"/>
        <end position="116"/>
    </location>
</feature>
<comment type="caution">
    <text evidence="13">The sequence shown here is derived from an EMBL/GenBank/DDBJ whole genome shotgun (WGS) entry which is preliminary data.</text>
</comment>
<evidence type="ECO:0000313" key="13">
    <source>
        <dbReference type="EMBL" id="TFJ85743.1"/>
    </source>
</evidence>
<dbReference type="GO" id="GO:0009507">
    <property type="term" value="C:chloroplast"/>
    <property type="evidence" value="ECO:0007669"/>
    <property type="project" value="UniProtKB-SubCell"/>
</dbReference>
<keyword evidence="12" id="KW-0732">Signal</keyword>
<evidence type="ECO:0000256" key="9">
    <source>
        <dbReference type="ARBA" id="ARBA00023136"/>
    </source>
</evidence>
<dbReference type="InterPro" id="IPR021825">
    <property type="entry name" value="RETICULATA-related"/>
</dbReference>
<organism evidence="13 14">
    <name type="scientific">Nannochloropsis salina CCMP1776</name>
    <dbReference type="NCBI Taxonomy" id="1027361"/>
    <lineage>
        <taxon>Eukaryota</taxon>
        <taxon>Sar</taxon>
        <taxon>Stramenopiles</taxon>
        <taxon>Ochrophyta</taxon>
        <taxon>Eustigmatophyceae</taxon>
        <taxon>Eustigmatales</taxon>
        <taxon>Monodopsidaceae</taxon>
        <taxon>Microchloropsis</taxon>
        <taxon>Microchloropsis salina</taxon>
    </lineage>
</organism>
<dbReference type="PANTHER" id="PTHR31620:SF8">
    <property type="entry name" value="PROTEIN RETICULATA-RELATED 4, CHLOROPLASTIC-LIKE"/>
    <property type="match status" value="1"/>
</dbReference>
<name>A0A4D9D6U6_9STRA</name>
<dbReference type="Pfam" id="PF11891">
    <property type="entry name" value="RETICULATA-like"/>
    <property type="match status" value="2"/>
</dbReference>
<evidence type="ECO:0000256" key="5">
    <source>
        <dbReference type="ARBA" id="ARBA00022640"/>
    </source>
</evidence>
<feature type="compositionally biased region" description="Gly residues" evidence="10">
    <location>
        <begin position="70"/>
        <end position="98"/>
    </location>
</feature>
<dbReference type="Proteomes" id="UP000355283">
    <property type="component" value="Unassembled WGS sequence"/>
</dbReference>
<keyword evidence="5" id="KW-0934">Plastid</keyword>
<keyword evidence="4" id="KW-0150">Chloroplast</keyword>
<keyword evidence="14" id="KW-1185">Reference proteome</keyword>
<evidence type="ECO:0000256" key="3">
    <source>
        <dbReference type="ARBA" id="ARBA00010793"/>
    </source>
</evidence>
<dbReference type="OrthoDB" id="205639at2759"/>
<feature type="transmembrane region" description="Helical" evidence="11">
    <location>
        <begin position="284"/>
        <end position="305"/>
    </location>
</feature>
<evidence type="ECO:0000256" key="12">
    <source>
        <dbReference type="SAM" id="SignalP"/>
    </source>
</evidence>
<dbReference type="AlphaFoldDB" id="A0A4D9D6U6"/>
<evidence type="ECO:0000313" key="14">
    <source>
        <dbReference type="Proteomes" id="UP000355283"/>
    </source>
</evidence>
<evidence type="ECO:0000256" key="11">
    <source>
        <dbReference type="SAM" id="Phobius"/>
    </source>
</evidence>
<dbReference type="PANTHER" id="PTHR31620">
    <property type="entry name" value="PROTEIN RETICULATA-RELATED 2, CHLOROPLASTIC-RELATED"/>
    <property type="match status" value="1"/>
</dbReference>
<reference evidence="13 14" key="1">
    <citation type="submission" date="2019-01" db="EMBL/GenBank/DDBJ databases">
        <title>Nuclear Genome Assembly of the Microalgal Biofuel strain Nannochloropsis salina CCMP1776.</title>
        <authorList>
            <person name="Hovde B."/>
        </authorList>
    </citation>
    <scope>NUCLEOTIDE SEQUENCE [LARGE SCALE GENOMIC DNA]</scope>
    <source>
        <strain evidence="13 14">CCMP1776</strain>
    </source>
</reference>
<keyword evidence="7" id="KW-0809">Transit peptide</keyword>
<feature type="chain" id="PRO_5020031416" evidence="12">
    <location>
        <begin position="21"/>
        <end position="416"/>
    </location>
</feature>
<protein>
    <submittedName>
        <fullName evidence="13">Uncharacterized protein</fullName>
    </submittedName>
</protein>